<dbReference type="EMBL" id="FZQB01000004">
    <property type="protein sequence ID" value="SNT73127.1"/>
    <property type="molecule type" value="Genomic_DNA"/>
</dbReference>
<evidence type="ECO:0000313" key="4">
    <source>
        <dbReference type="Proteomes" id="UP000198307"/>
    </source>
</evidence>
<evidence type="ECO:0000313" key="3">
    <source>
        <dbReference type="EMBL" id="SNT73127.1"/>
    </source>
</evidence>
<feature type="compositionally biased region" description="Basic residues" evidence="2">
    <location>
        <begin position="106"/>
        <end position="117"/>
    </location>
</feature>
<proteinExistence type="predicted"/>
<dbReference type="Proteomes" id="UP000198307">
    <property type="component" value="Unassembled WGS sequence"/>
</dbReference>
<keyword evidence="4" id="KW-1185">Reference proteome</keyword>
<sequence>MTVEMMLQAALVAASLGLACFCLVLARRLRRLNDLETGLGGAIAVMAAEVDRLEQAIQTARAEATEAGESLSQEIARARKERALWELRQRIDEAAGPDQPTVQSMRRLRKRVGGQDA</sequence>
<feature type="region of interest" description="Disordered" evidence="2">
    <location>
        <begin position="95"/>
        <end position="117"/>
    </location>
</feature>
<gene>
    <name evidence="3" type="ORF">SAMN05444959_104299</name>
</gene>
<keyword evidence="1" id="KW-0175">Coiled coil</keyword>
<evidence type="ECO:0000256" key="1">
    <source>
        <dbReference type="SAM" id="Coils"/>
    </source>
</evidence>
<dbReference type="AlphaFoldDB" id="A0A239PTV3"/>
<organism evidence="3 4">
    <name type="scientific">Paracoccus seriniphilus</name>
    <dbReference type="NCBI Taxonomy" id="184748"/>
    <lineage>
        <taxon>Bacteria</taxon>
        <taxon>Pseudomonadati</taxon>
        <taxon>Pseudomonadota</taxon>
        <taxon>Alphaproteobacteria</taxon>
        <taxon>Rhodobacterales</taxon>
        <taxon>Paracoccaceae</taxon>
        <taxon>Paracoccus</taxon>
    </lineage>
</organism>
<reference evidence="3 4" key="1">
    <citation type="submission" date="2017-07" db="EMBL/GenBank/DDBJ databases">
        <authorList>
            <person name="Sun Z.S."/>
            <person name="Albrecht U."/>
            <person name="Echele G."/>
            <person name="Lee C.C."/>
        </authorList>
    </citation>
    <scope>NUCLEOTIDE SEQUENCE [LARGE SCALE GENOMIC DNA]</scope>
    <source>
        <strain evidence="3 4">DSM 14827</strain>
    </source>
</reference>
<evidence type="ECO:0000256" key="2">
    <source>
        <dbReference type="SAM" id="MobiDB-lite"/>
    </source>
</evidence>
<name>A0A239PTV3_9RHOB</name>
<accession>A0A239PTV3</accession>
<dbReference type="RefSeq" id="WP_089343882.1">
    <property type="nucleotide sequence ID" value="NZ_CP067129.1"/>
</dbReference>
<protein>
    <submittedName>
        <fullName evidence="3">Uncharacterized protein</fullName>
    </submittedName>
</protein>
<dbReference type="OrthoDB" id="7630018at2"/>
<feature type="coiled-coil region" evidence="1">
    <location>
        <begin position="43"/>
        <end position="81"/>
    </location>
</feature>